<dbReference type="Proteomes" id="UP001162030">
    <property type="component" value="Chromosome"/>
</dbReference>
<evidence type="ECO:0000313" key="3">
    <source>
        <dbReference type="Proteomes" id="UP001162030"/>
    </source>
</evidence>
<feature type="region of interest" description="Disordered" evidence="1">
    <location>
        <begin position="138"/>
        <end position="165"/>
    </location>
</feature>
<proteinExistence type="predicted"/>
<evidence type="ECO:0000256" key="1">
    <source>
        <dbReference type="SAM" id="MobiDB-lite"/>
    </source>
</evidence>
<dbReference type="RefSeq" id="WP_026610106.1">
    <property type="nucleotide sequence ID" value="NZ_OX458333.1"/>
</dbReference>
<protein>
    <submittedName>
        <fullName evidence="2">Uncharacterized protein</fullName>
    </submittedName>
</protein>
<organism evidence="2 3">
    <name type="scientific">Methylocaldum szegediense</name>
    <dbReference type="NCBI Taxonomy" id="73780"/>
    <lineage>
        <taxon>Bacteria</taxon>
        <taxon>Pseudomonadati</taxon>
        <taxon>Pseudomonadota</taxon>
        <taxon>Gammaproteobacteria</taxon>
        <taxon>Methylococcales</taxon>
        <taxon>Methylococcaceae</taxon>
        <taxon>Methylocaldum</taxon>
    </lineage>
</organism>
<keyword evidence="3" id="KW-1185">Reference proteome</keyword>
<sequence>MNHYATEQARLFRILHFAVQINQREGIDIAGWIFRTYPDSRYSTLTDGELREILTHLTGAGFLGHFVRGASGWDRPTAEQQETLEAVLQELGWNGTGDPRLIALARQVAGVDHVRFLTRWDLDRVLRRLRSKCRQRNAAKAKRLQRRRTLDGRKPNDYSATGVSV</sequence>
<reference evidence="2 3" key="1">
    <citation type="submission" date="2023-03" db="EMBL/GenBank/DDBJ databases">
        <authorList>
            <person name="Pearce D."/>
        </authorList>
    </citation>
    <scope>NUCLEOTIDE SEQUENCE [LARGE SCALE GENOMIC DNA]</scope>
    <source>
        <strain evidence="2">Msz</strain>
    </source>
</reference>
<evidence type="ECO:0000313" key="2">
    <source>
        <dbReference type="EMBL" id="CAI8970802.1"/>
    </source>
</evidence>
<feature type="compositionally biased region" description="Basic residues" evidence="1">
    <location>
        <begin position="138"/>
        <end position="147"/>
    </location>
</feature>
<dbReference type="EMBL" id="OX458333">
    <property type="protein sequence ID" value="CAI8970802.1"/>
    <property type="molecule type" value="Genomic_DNA"/>
</dbReference>
<gene>
    <name evidence="2" type="ORF">MSZNOR_4880</name>
</gene>
<accession>A0ABN8XE74</accession>
<name>A0ABN8XE74_9GAMM</name>